<dbReference type="InterPro" id="IPR036691">
    <property type="entry name" value="Endo/exonu/phosph_ase_sf"/>
</dbReference>
<keyword evidence="2" id="KW-1133">Transmembrane helix</keyword>
<protein>
    <recommendedName>
        <fullName evidence="3">Reverse transcriptase domain-containing protein</fullName>
    </recommendedName>
</protein>
<evidence type="ECO:0000256" key="2">
    <source>
        <dbReference type="SAM" id="Phobius"/>
    </source>
</evidence>
<feature type="domain" description="Reverse transcriptase" evidence="3">
    <location>
        <begin position="666"/>
        <end position="912"/>
    </location>
</feature>
<feature type="non-terminal residue" evidence="4">
    <location>
        <position position="1"/>
    </location>
</feature>
<dbReference type="InterPro" id="IPR026960">
    <property type="entry name" value="RVT-Znf"/>
</dbReference>
<keyword evidence="2" id="KW-0812">Transmembrane</keyword>
<evidence type="ECO:0000313" key="4">
    <source>
        <dbReference type="EMBL" id="VFQ94486.1"/>
    </source>
</evidence>
<feature type="compositionally biased region" description="Basic residues" evidence="1">
    <location>
        <begin position="1148"/>
        <end position="1159"/>
    </location>
</feature>
<reference evidence="4 5" key="1">
    <citation type="submission" date="2018-04" db="EMBL/GenBank/DDBJ databases">
        <authorList>
            <person name="Vogel A."/>
        </authorList>
    </citation>
    <scope>NUCLEOTIDE SEQUENCE [LARGE SCALE GENOMIC DNA]</scope>
</reference>
<accession>A0A484N234</accession>
<dbReference type="Pfam" id="PF13966">
    <property type="entry name" value="zf-RVT"/>
    <property type="match status" value="1"/>
</dbReference>
<feature type="region of interest" description="Disordered" evidence="1">
    <location>
        <begin position="137"/>
        <end position="195"/>
    </location>
</feature>
<dbReference type="EMBL" id="OOIL02005341">
    <property type="protein sequence ID" value="VFQ94486.1"/>
    <property type="molecule type" value="Genomic_DNA"/>
</dbReference>
<gene>
    <name evidence="4" type="ORF">CCAM_LOCUS36262</name>
</gene>
<feature type="transmembrane region" description="Helical" evidence="2">
    <location>
        <begin position="50"/>
        <end position="74"/>
    </location>
</feature>
<organism evidence="4 5">
    <name type="scientific">Cuscuta campestris</name>
    <dbReference type="NCBI Taxonomy" id="132261"/>
    <lineage>
        <taxon>Eukaryota</taxon>
        <taxon>Viridiplantae</taxon>
        <taxon>Streptophyta</taxon>
        <taxon>Embryophyta</taxon>
        <taxon>Tracheophyta</taxon>
        <taxon>Spermatophyta</taxon>
        <taxon>Magnoliopsida</taxon>
        <taxon>eudicotyledons</taxon>
        <taxon>Gunneridae</taxon>
        <taxon>Pentapetalae</taxon>
        <taxon>asterids</taxon>
        <taxon>lamiids</taxon>
        <taxon>Solanales</taxon>
        <taxon>Convolvulaceae</taxon>
        <taxon>Cuscuteae</taxon>
        <taxon>Cuscuta</taxon>
        <taxon>Cuscuta subgen. Grammica</taxon>
        <taxon>Cuscuta sect. Cleistogrammica</taxon>
    </lineage>
</organism>
<evidence type="ECO:0000256" key="1">
    <source>
        <dbReference type="SAM" id="MobiDB-lite"/>
    </source>
</evidence>
<keyword evidence="2" id="KW-0472">Membrane</keyword>
<proteinExistence type="predicted"/>
<keyword evidence="5" id="KW-1185">Reference proteome</keyword>
<feature type="region of interest" description="Disordered" evidence="1">
    <location>
        <begin position="1148"/>
        <end position="1206"/>
    </location>
</feature>
<feature type="region of interest" description="Disordered" evidence="1">
    <location>
        <begin position="473"/>
        <end position="502"/>
    </location>
</feature>
<feature type="domain" description="Reverse transcriptase" evidence="3">
    <location>
        <begin position="2399"/>
        <end position="2646"/>
    </location>
</feature>
<dbReference type="InterPro" id="IPR000477">
    <property type="entry name" value="RT_dom"/>
</dbReference>
<dbReference type="Proteomes" id="UP000595140">
    <property type="component" value="Unassembled WGS sequence"/>
</dbReference>
<sequence length="3342" mass="379338">TWMELPQLSRSSWSWLVLEGVVYCRLPKLFLTLSVGAFGGAWVISANKCILWLIWLFLGFVCAGSLFSLDLAYLRLASELKPRAIVDEGLWDNLVNLRLVFMGTLAKYLGGTLTIDLGRGLYGRLCVSRVTLESAKKTKKKLPRSPKKKRTGDDVMETPSLNTDIAMELPEKEKAPTASSTSEKSPPHAEDVPDTGAQVGITSAQETPQVFDKMPTPDMVAAKPVTFADLFKGNRDPDQGMILKQYDVGEGVLYIPDSIIKPIEELWGFCLVGCFTGRFPGLKAVDAIVKSWNVPCRYIPHCKGWVILKFENDIDRMDVLGRERDKAYGKELRLKIPSHGFMFDFAEFTTLPVWVQLHNVPLQLWSKEGIGMLASKVGKPLRTELVTKQQGKGGFCRVLVEVDFSKQPVTHFEVACMGKTYTQLVVFEEDPKYCFHCKTWNHCPFYCKELELGKKKEMAGLETTHKVDLDKPKETKITPGKAGARDSVPPGNNPHVEPVGGLIPSSSYNKEKAKESIPKQEAWLLTGAYYMTDLQGFKSSNCLEDVPSTGNFFTWHKGNKLAKLDRVLANQSWGDIGLAPTCEFLDFNFLSDHCPTLFQCGASLGNRCTSYFHSIVKKNRRKNTVGFLVREDGSKTTSMNEVASIFVDYFTTLFGTTSSVEPIELESLIAGTRVPSSAQSTLLASVTPEEVREAVFDIGAFVPGRSLVDNFLLAQHLIRDYAVKRSTPSSLIKLDITKAYDTVSWSFLQDVMHGLGFPPRFVSLIMECVSSASSSIMVNGDSHGFFPSQRGLRQGDPMAPTLFLFCIEYFSRLLNKRAKVGGFNYHKDCAALGITHLAFADDLMLFSRGDSHSVQVLMDALDHFSRVSGLTLNPTKSNIFLSGKYTDVSQNILDLAPFPRGQLPVRYLGLPLASQRISESDFAPLFKTVDGFLSKWSTLKLSYAGRLELIRAVVQGVQSFWLLAFPVQKYVLDRIISMCRDFLWGSKLAKVAWVDICKPREEGGLGLKDANTWNNALLCKLLWNLAAKNDTLWVKWVHNVYIQGENLWQWQPMKRHSDFFKRLAYVRDLFVQKLGDLHPSMEEAMNPFLLGRRRLPTKTNLEFLGLPMDCTFCGHGLEDVDHLFFSYQFSKEVWDSIKTWLAQSAKKTKKKLPRSPKKKGTGDDVMEIPSLNTDIAMELPEKEKAPTASSTSETSPPHVEDDPDTGAQVGITYAQETAQVFDKMPEPDMVAAKPVTFADLFKGNRDPDQGMILKQYDVGEGVLHIPDSIIKPVEELWGFCLVGCFTGRFPGLKAVDAIVKSWNVPCRIIPHCKGWVILKFENDSDRMDVLGRERDKAYGKELRLKITSHEGIGMLASKAGRPLRSDLVTKQQGKGGFCRVLVEVDFSKQPATHFEVACMGKTYTQLVVFEEDPKYCFHCKTWNHCPFYCKELGKKKEMAGLETTHKVDLDKPKETKITPGKAGARDSVPPGNNPHVEPVGGLIPSSSYNNLFRFLRGLSRSSKQKFLCKYLLELGVHFACLLETKSTGAKLENFVITKLPGWRFATNFEVLPRSFHCLTTQKEFVLSFIYGMYTVTKRRELWHDLSSLAQNISIPWALLGDFNCVLASNERVNCMSQGAYYMSDLQGFMSSNCLEDVPSTGNFFTWHKGNKLAKLDRVLANQSWGDIGLAPTCEFLDFNFLYDHCPTLFQCGAPFCNRFRPFRFFNMWLKHESFNGLVSQSWEAGVVGSKQFSFCSKLKRLKPPLKSLKKQAFGHISRRAMEARDEYGLVMKQVVVDPNNQTLLDDADIIRKRANFLLDAELAFYQQKAKCDFLMNSDRCTSYFHSIVKKNRRKNTVGFLVREDGSKTTSKNEVASIFVDYFTTLFGTTSLVEPFELEILTAGTRVPSSAQSTLLASVTPEEVREAVFDIGNDKAPGPDGYTAAFFKDQWATMGRSLVDNFLLAQHLIRDYAVKRSTPSCLIKLDITKAYDTVSWSFLQDVMHGLGFPPKFVSLIMECVSSASSSIMVNGDSHGFFPSQRGLRKGDPMAPTLFLFCIEYFSRLLNKRAKEGGFNYHKVCATLGITHLAFADDLMLFSRGDFHFVQLLMDVLDHFSRVSCLTLNPTKSNIFLAGKYRDVSQNILDLASFPHGQLPVRYLGLPLASQRISESDFAPLFKTVDGFLSKWSTLKLSYARRLELIRAVVQGVQSFLHQAFPVQKYVLDRITSMCREFLWGSKLAKVAWVDICKPKVEGGLGLKDANTWNNALLCKLLWNLEAKMDALWVKWVHNVYIQGENLWQWQPKKRHSVFFKRLAYVRDLLVQKLGDHYPSMEEAMNPFCLADVDHLFFSCQFPKEVWDNVKTWLRMEGHLSTLTRAIRWLKAFRRGDGILKKARRIAFACTIFHLWKLRNVAHFEREPLSIQVVTSKIKINHALVVLIPKIRENLSAKDYRPIACSNVVYKIITKILSNRMAGLLPSLINPAQAAFIKGRSIVDNILLVQHLVRGYARKRSPPCCMLKLDISKAYGTISWDFLRNTLQRIGFPPTFVNWVMECVTTASFSLSINGGLHGFIKCKRGIRHGDPVAPTLFLFCMEYLSRLIRRMLYGNRFTFHNRKEDILALVAFPQGKLPVRYLGLPLTSQRASERDSAPLVNKVDEHIRKWNAKTLSAAGRLELIRSVIQGIEGFWFQAFPIHKSVLDRITSLCRTFLWGSKFCTVAWEDICKPKDEGGLGLNQPIIWNQALLSKNLWKIAFNKETLWVQWVHSVYLDGNDFWTWSPRKKDSHFFKKLIEIRDLLLLKCGDRWELENQLCDLGEISATKEEETGQHLFFSCETSTLIWNAVRSWLEIAPALSTLDRALTWLRRLRNNHCSRRKMTRLAILSTAYHIWRLRNGVYFDNQAINIDAIVCKIKVGVSSLWCWVGWGPIGFVDWWGCEETNQPLLTPSGGNMDSVTVLANAIKEFSQVSGLHVNPLKSNIYLAGEIKDNKHDLLSLVSFPEGKLPVQYLGLPLTSQRASERDFAPLIAKVDENIRKWNTRSLSAAGRLELVRSVIQGIEGFWFQAFPIHKTVLDRITSLWRTFLWGSKFCKVAWADSCKLKDEGGWGLRDSMIWNQALLAKSLWNIASKKDTLWIQWVHSVYLEGSNFWTWIPSKKDSHFLKKIVDVRDSLLQKCGDRFMIEDNLCDMGDMKAAKVYELLRSKASMRPWMKVIWQPYIPPRYSFTVWLTLRGRLPTKMNLHFIPMDNRRCEFCHTEEETTQHLFFLCEITSLIWGTIKNWLKIAPALSTLERAITWARRQRHNHCAKRKMWRLAILSTVYNIWRRSNLGPPLGAGTSSKNRNPSLWIPKLWTGSWGLFGTLDMVSL</sequence>
<feature type="compositionally biased region" description="Low complexity" evidence="1">
    <location>
        <begin position="1186"/>
        <end position="1197"/>
    </location>
</feature>
<dbReference type="CDD" id="cd01650">
    <property type="entry name" value="RT_nLTR_like"/>
    <property type="match status" value="3"/>
</dbReference>
<dbReference type="Gene3D" id="3.60.10.10">
    <property type="entry name" value="Endonuclease/exonuclease/phosphatase"/>
    <property type="match status" value="1"/>
</dbReference>
<evidence type="ECO:0000313" key="5">
    <source>
        <dbReference type="Proteomes" id="UP000595140"/>
    </source>
</evidence>
<dbReference type="PANTHER" id="PTHR33116">
    <property type="entry name" value="REVERSE TRANSCRIPTASE ZINC-BINDING DOMAIN-CONTAINING PROTEIN-RELATED-RELATED"/>
    <property type="match status" value="1"/>
</dbReference>
<dbReference type="PROSITE" id="PS50878">
    <property type="entry name" value="RT_POL"/>
    <property type="match status" value="2"/>
</dbReference>
<name>A0A484N234_9ASTE</name>
<feature type="region of interest" description="Disordered" evidence="1">
    <location>
        <begin position="1453"/>
        <end position="1473"/>
    </location>
</feature>
<dbReference type="Pfam" id="PF00078">
    <property type="entry name" value="RVT_1"/>
    <property type="match status" value="3"/>
</dbReference>
<dbReference type="OrthoDB" id="1259521at2759"/>
<dbReference type="SUPFAM" id="SSF56219">
    <property type="entry name" value="DNase I-like"/>
    <property type="match status" value="1"/>
</dbReference>
<evidence type="ECO:0000259" key="3">
    <source>
        <dbReference type="PROSITE" id="PS50878"/>
    </source>
</evidence>
<dbReference type="PANTHER" id="PTHR33116:SF84">
    <property type="entry name" value="RNA-DIRECTED DNA POLYMERASE"/>
    <property type="match status" value="1"/>
</dbReference>
<feature type="transmembrane region" description="Helical" evidence="2">
    <location>
        <begin position="20"/>
        <end position="43"/>
    </location>
</feature>
<feature type="compositionally biased region" description="Basic residues" evidence="1">
    <location>
        <begin position="137"/>
        <end position="150"/>
    </location>
</feature>